<feature type="non-terminal residue" evidence="1">
    <location>
        <position position="1"/>
    </location>
</feature>
<proteinExistence type="predicted"/>
<reference evidence="1" key="1">
    <citation type="journal article" date="2014" name="Front. Microbiol.">
        <title>High frequency of phylogenetically diverse reductive dehalogenase-homologous genes in deep subseafloor sedimentary metagenomes.</title>
        <authorList>
            <person name="Kawai M."/>
            <person name="Futagami T."/>
            <person name="Toyoda A."/>
            <person name="Takaki Y."/>
            <person name="Nishi S."/>
            <person name="Hori S."/>
            <person name="Arai W."/>
            <person name="Tsubouchi T."/>
            <person name="Morono Y."/>
            <person name="Uchiyama I."/>
            <person name="Ito T."/>
            <person name="Fujiyama A."/>
            <person name="Inagaki F."/>
            <person name="Takami H."/>
        </authorList>
    </citation>
    <scope>NUCLEOTIDE SEQUENCE</scope>
    <source>
        <strain evidence="1">Expedition CK06-06</strain>
    </source>
</reference>
<name>X0WTK7_9ZZZZ</name>
<gene>
    <name evidence="1" type="ORF">S01H1_59855</name>
</gene>
<accession>X0WTK7</accession>
<evidence type="ECO:0000313" key="1">
    <source>
        <dbReference type="EMBL" id="GAG16051.1"/>
    </source>
</evidence>
<comment type="caution">
    <text evidence="1">The sequence shown here is derived from an EMBL/GenBank/DDBJ whole genome shotgun (WGS) entry which is preliminary data.</text>
</comment>
<organism evidence="1">
    <name type="scientific">marine sediment metagenome</name>
    <dbReference type="NCBI Taxonomy" id="412755"/>
    <lineage>
        <taxon>unclassified sequences</taxon>
        <taxon>metagenomes</taxon>
        <taxon>ecological metagenomes</taxon>
    </lineage>
</organism>
<sequence>WKNIGPLSKTAIDEFTHTWWMVRRFVAWAAKVPDIHLPPISKGETTEKAKLLVSEIFYDGDIINQMKNI</sequence>
<dbReference type="EMBL" id="BARS01039174">
    <property type="protein sequence ID" value="GAG16051.1"/>
    <property type="molecule type" value="Genomic_DNA"/>
</dbReference>
<protein>
    <submittedName>
        <fullName evidence="1">Uncharacterized protein</fullName>
    </submittedName>
</protein>
<dbReference type="AlphaFoldDB" id="X0WTK7"/>